<protein>
    <recommendedName>
        <fullName evidence="1">DUF3669 domain-containing protein</fullName>
    </recommendedName>
</protein>
<dbReference type="Pfam" id="PF12417">
    <property type="entry name" value="DUF3669"/>
    <property type="match status" value="1"/>
</dbReference>
<dbReference type="PANTHER" id="PTHR40780:SF2">
    <property type="entry name" value="DUF3669 DOMAIN-CONTAINING PROTEIN"/>
    <property type="match status" value="1"/>
</dbReference>
<dbReference type="InterPro" id="IPR022137">
    <property type="entry name" value="Znf_prot_DUF3669"/>
</dbReference>
<name>A0A1Y2I5K5_TRAC3</name>
<evidence type="ECO:0000259" key="1">
    <source>
        <dbReference type="Pfam" id="PF12417"/>
    </source>
</evidence>
<organism evidence="2 3">
    <name type="scientific">Trametes coccinea (strain BRFM310)</name>
    <name type="common">Pycnoporus coccineus</name>
    <dbReference type="NCBI Taxonomy" id="1353009"/>
    <lineage>
        <taxon>Eukaryota</taxon>
        <taxon>Fungi</taxon>
        <taxon>Dikarya</taxon>
        <taxon>Basidiomycota</taxon>
        <taxon>Agaricomycotina</taxon>
        <taxon>Agaricomycetes</taxon>
        <taxon>Polyporales</taxon>
        <taxon>Polyporaceae</taxon>
        <taxon>Trametes</taxon>
    </lineage>
</organism>
<evidence type="ECO:0000313" key="3">
    <source>
        <dbReference type="Proteomes" id="UP000193067"/>
    </source>
</evidence>
<sequence length="315" mass="35178">MSRPQPSDEDSLEPTSPVRIGAGSFATIYAIPGRSIVLKVAHSQDHAAQVKAEYENLHSIYTRCNSDSLFAIPRALAFYDPQVQELLFYPPSPGRGRSRQPCKPFSPSFFSKVPPRPCYVMDRVAPLQPDVAEFIHSSMYPSAASNAPDPLLCRLYFGKQLRPSAFINPNNFPIDVARYELLVQHFPNDIPSIADVAAGMGEMLSRIHWNAGYDARDVEFVMAGAPDSAITRFYILGFNQSIKVHSFTQVNEDVTPLVDAFFSSDPYYPRPIPGDSLYEAFKRAYVRSCNPDHIPDAKLFLQAIEQRQAARAVMV</sequence>
<dbReference type="STRING" id="1353009.A0A1Y2I5K5"/>
<dbReference type="EMBL" id="KZ084184">
    <property type="protein sequence ID" value="OSC96414.1"/>
    <property type="molecule type" value="Genomic_DNA"/>
</dbReference>
<dbReference type="Proteomes" id="UP000193067">
    <property type="component" value="Unassembled WGS sequence"/>
</dbReference>
<reference evidence="2 3" key="1">
    <citation type="journal article" date="2015" name="Biotechnol. Biofuels">
        <title>Enhanced degradation of softwood versus hardwood by the white-rot fungus Pycnoporus coccineus.</title>
        <authorList>
            <person name="Couturier M."/>
            <person name="Navarro D."/>
            <person name="Chevret D."/>
            <person name="Henrissat B."/>
            <person name="Piumi F."/>
            <person name="Ruiz-Duenas F.J."/>
            <person name="Martinez A.T."/>
            <person name="Grigoriev I.V."/>
            <person name="Riley R."/>
            <person name="Lipzen A."/>
            <person name="Berrin J.G."/>
            <person name="Master E.R."/>
            <person name="Rosso M.N."/>
        </authorList>
    </citation>
    <scope>NUCLEOTIDE SEQUENCE [LARGE SCALE GENOMIC DNA]</scope>
    <source>
        <strain evidence="2 3">BRFM310</strain>
    </source>
</reference>
<dbReference type="AlphaFoldDB" id="A0A1Y2I5K5"/>
<gene>
    <name evidence="2" type="ORF">PYCCODRAFT_1462439</name>
</gene>
<feature type="domain" description="DUF3669" evidence="1">
    <location>
        <begin position="235"/>
        <end position="287"/>
    </location>
</feature>
<dbReference type="OrthoDB" id="2993351at2759"/>
<proteinExistence type="predicted"/>
<dbReference type="PANTHER" id="PTHR40780">
    <property type="entry name" value="DUF3669 DOMAIN-CONTAINING PROTEIN"/>
    <property type="match status" value="1"/>
</dbReference>
<accession>A0A1Y2I5K5</accession>
<evidence type="ECO:0000313" key="2">
    <source>
        <dbReference type="EMBL" id="OSC96414.1"/>
    </source>
</evidence>
<keyword evidence="3" id="KW-1185">Reference proteome</keyword>